<dbReference type="EMBL" id="JACIEN010000009">
    <property type="protein sequence ID" value="MBB4019885.1"/>
    <property type="molecule type" value="Genomic_DNA"/>
</dbReference>
<dbReference type="AlphaFoldDB" id="A0A840C307"/>
<dbReference type="NCBIfam" id="TIGR03373">
    <property type="entry name" value="VI_minor_4"/>
    <property type="match status" value="1"/>
</dbReference>
<accession>A0A840C307</accession>
<dbReference type="Gene3D" id="3.40.1730.10">
    <property type="entry name" value="pa0076 domain"/>
    <property type="match status" value="1"/>
</dbReference>
<dbReference type="PIRSF" id="PIRSF029287">
    <property type="entry name" value="UCP029287"/>
    <property type="match status" value="1"/>
</dbReference>
<protein>
    <submittedName>
        <fullName evidence="1">Type VI secretion system protein ImpM</fullName>
    </submittedName>
</protein>
<name>A0A840C307_9HYPH</name>
<dbReference type="RefSeq" id="WP_183318714.1">
    <property type="nucleotide sequence ID" value="NZ_JACIEN010000009.1"/>
</dbReference>
<dbReference type="InterPro" id="IPR017748">
    <property type="entry name" value="TagF"/>
</dbReference>
<dbReference type="InterPro" id="IPR038225">
    <property type="entry name" value="TagF_sf"/>
</dbReference>
<sequence>MRLGLFGKLPAKRDFVATGLPRDLIGLWEKWMEGGLSTSRLRLGAGWQEVFLKAPLWRFWLGADLCGATVAGVFMPSVDGIGRYFPLSLFAVAEAGEAFPPPELDPQDGWFAGAEELLLSALAEGATYEGLLAALASLPPPVAHLAMPPPEGMMRLADGSVAIRAPLATLPETLAAIRVEDYARAYAATSMWWTAGGAGFSPMLLVARRLPDPHLFAGMLTGAFDRAVA</sequence>
<evidence type="ECO:0000313" key="1">
    <source>
        <dbReference type="EMBL" id="MBB4019885.1"/>
    </source>
</evidence>
<gene>
    <name evidence="1" type="ORF">GGR16_004945</name>
</gene>
<comment type="caution">
    <text evidence="1">The sequence shown here is derived from an EMBL/GenBank/DDBJ whole genome shotgun (WGS) entry which is preliminary data.</text>
</comment>
<dbReference type="Pfam" id="PF09867">
    <property type="entry name" value="TagF_N"/>
    <property type="match status" value="1"/>
</dbReference>
<keyword evidence="2" id="KW-1185">Reference proteome</keyword>
<organism evidence="1 2">
    <name type="scientific">Chelatococcus caeni</name>
    <dbReference type="NCBI Taxonomy" id="1348468"/>
    <lineage>
        <taxon>Bacteria</taxon>
        <taxon>Pseudomonadati</taxon>
        <taxon>Pseudomonadota</taxon>
        <taxon>Alphaproteobacteria</taxon>
        <taxon>Hyphomicrobiales</taxon>
        <taxon>Chelatococcaceae</taxon>
        <taxon>Chelatococcus</taxon>
    </lineage>
</organism>
<evidence type="ECO:0000313" key="2">
    <source>
        <dbReference type="Proteomes" id="UP000577362"/>
    </source>
</evidence>
<dbReference type="Proteomes" id="UP000577362">
    <property type="component" value="Unassembled WGS sequence"/>
</dbReference>
<reference evidence="1 2" key="1">
    <citation type="submission" date="2020-08" db="EMBL/GenBank/DDBJ databases">
        <title>Genomic Encyclopedia of Type Strains, Phase IV (KMG-IV): sequencing the most valuable type-strain genomes for metagenomic binning, comparative biology and taxonomic classification.</title>
        <authorList>
            <person name="Goeker M."/>
        </authorList>
    </citation>
    <scope>NUCLEOTIDE SEQUENCE [LARGE SCALE GENOMIC DNA]</scope>
    <source>
        <strain evidence="1 2">DSM 103737</strain>
    </source>
</reference>
<proteinExistence type="predicted"/>